<feature type="transmembrane region" description="Helical" evidence="5">
    <location>
        <begin position="373"/>
        <end position="395"/>
    </location>
</feature>
<dbReference type="EMBL" id="REGC01000001">
    <property type="protein sequence ID" value="RMB64238.1"/>
    <property type="molecule type" value="Genomic_DNA"/>
</dbReference>
<dbReference type="OrthoDB" id="5189108at2"/>
<dbReference type="InterPro" id="IPR011701">
    <property type="entry name" value="MFS"/>
</dbReference>
<accession>A0A3M0GTD4</accession>
<name>A0A3M0GTD4_9CORY</name>
<dbReference type="PROSITE" id="PS50850">
    <property type="entry name" value="MFS"/>
    <property type="match status" value="1"/>
</dbReference>
<feature type="domain" description="Major facilitator superfamily (MFS) profile" evidence="6">
    <location>
        <begin position="1"/>
        <end position="399"/>
    </location>
</feature>
<sequence length="416" mass="43882">MSEFQETNIWKIPGYTPTMVAIAAAFGAWSILLPVVPLAVIDSGGSATLAGGSTGIFMAATVATQIISPWLLRRWGYRRVMALSAFTLGVPAFGHLLGTDAWIVLLFSAIRGVGFGALTVSESALIAELSPVRLLGKATGMIGVFTGFGQMIFLPLGLFMADSLGYASTYITAGFIGFLGFAMCLRIPKIKVTLAEDNDEEVNIIRVPTWKLVAVPALALTTFSMSYGAISSFLSPAMQQLDAAKGASLAGVMLSIVGGAAMIFRYFAGVVADRTGAPGSLYLPSQIMAIIGVGTISLTLFMESSIFWLVLGAVLFGGAFGIAQNEALLSMFDRLPRERVSEASAIWNIFYDSGTGLGSTLLGALVAGYGYGGAFGVGVAILIVGLALTTTDFILGRTRISETNDIRTRLRRMRKV</sequence>
<dbReference type="Gene3D" id="1.20.1250.20">
    <property type="entry name" value="MFS general substrate transporter like domains"/>
    <property type="match status" value="2"/>
</dbReference>
<evidence type="ECO:0000259" key="6">
    <source>
        <dbReference type="PROSITE" id="PS50850"/>
    </source>
</evidence>
<feature type="transmembrane region" description="Helical" evidence="5">
    <location>
        <begin position="246"/>
        <end position="268"/>
    </location>
</feature>
<dbReference type="SUPFAM" id="SSF103473">
    <property type="entry name" value="MFS general substrate transporter"/>
    <property type="match status" value="1"/>
</dbReference>
<evidence type="ECO:0000313" key="9">
    <source>
        <dbReference type="Proteomes" id="UP000270649"/>
    </source>
</evidence>
<dbReference type="GO" id="GO:0022857">
    <property type="term" value="F:transmembrane transporter activity"/>
    <property type="evidence" value="ECO:0007669"/>
    <property type="project" value="InterPro"/>
</dbReference>
<organism evidence="8 9">
    <name type="scientific">Corynebacterium macginleyi</name>
    <dbReference type="NCBI Taxonomy" id="38290"/>
    <lineage>
        <taxon>Bacteria</taxon>
        <taxon>Bacillati</taxon>
        <taxon>Actinomycetota</taxon>
        <taxon>Actinomycetes</taxon>
        <taxon>Mycobacteriales</taxon>
        <taxon>Corynebacteriaceae</taxon>
        <taxon>Corynebacterium</taxon>
    </lineage>
</organism>
<feature type="transmembrane region" description="Helical" evidence="5">
    <location>
        <begin position="80"/>
        <end position="97"/>
    </location>
</feature>
<dbReference type="Proteomes" id="UP000270649">
    <property type="component" value="Unassembled WGS sequence"/>
</dbReference>
<dbReference type="Pfam" id="PF07690">
    <property type="entry name" value="MFS_1"/>
    <property type="match status" value="1"/>
</dbReference>
<comment type="subcellular location">
    <subcellularLocation>
        <location evidence="1">Cell membrane</location>
        <topology evidence="1">Multi-pass membrane protein</topology>
    </subcellularLocation>
</comment>
<evidence type="ECO:0000256" key="5">
    <source>
        <dbReference type="SAM" id="Phobius"/>
    </source>
</evidence>
<feature type="transmembrane region" description="Helical" evidence="5">
    <location>
        <begin position="212"/>
        <end position="234"/>
    </location>
</feature>
<dbReference type="CDD" id="cd17489">
    <property type="entry name" value="MFS_YfcJ_like"/>
    <property type="match status" value="1"/>
</dbReference>
<comment type="caution">
    <text evidence="8">The sequence shown here is derived from an EMBL/GenBank/DDBJ whole genome shotgun (WGS) entry which is preliminary data.</text>
</comment>
<reference evidence="8 9" key="1">
    <citation type="submission" date="2018-10" db="EMBL/GenBank/DDBJ databases">
        <title>Corynebacterium macginleyi genome sequencing and assembly of the type strain and two clinical samples.</title>
        <authorList>
            <person name="Bernier A.-M."/>
            <person name="Bernard K."/>
        </authorList>
    </citation>
    <scope>NUCLEOTIDE SEQUENCE [LARGE SCALE GENOMIC DNA]</scope>
    <source>
        <strain evidence="8 9">NML 120205</strain>
    </source>
</reference>
<dbReference type="RefSeq" id="WP_121910943.1">
    <property type="nucleotide sequence ID" value="NZ_CP068291.1"/>
</dbReference>
<feature type="transmembrane region" description="Helical" evidence="5">
    <location>
        <begin position="280"/>
        <end position="300"/>
    </location>
</feature>
<dbReference type="GeneID" id="92745837"/>
<evidence type="ECO:0000256" key="2">
    <source>
        <dbReference type="ARBA" id="ARBA00022692"/>
    </source>
</evidence>
<feature type="transmembrane region" description="Helical" evidence="5">
    <location>
        <begin position="47"/>
        <end position="68"/>
    </location>
</feature>
<feature type="transmembrane region" description="Helical" evidence="5">
    <location>
        <begin position="138"/>
        <end position="161"/>
    </location>
</feature>
<dbReference type="InterPro" id="IPR052714">
    <property type="entry name" value="MFS_Exporter"/>
</dbReference>
<feature type="transmembrane region" description="Helical" evidence="5">
    <location>
        <begin position="345"/>
        <end position="367"/>
    </location>
</feature>
<evidence type="ECO:0000256" key="1">
    <source>
        <dbReference type="ARBA" id="ARBA00004651"/>
    </source>
</evidence>
<keyword evidence="10" id="KW-1185">Reference proteome</keyword>
<evidence type="ECO:0000256" key="3">
    <source>
        <dbReference type="ARBA" id="ARBA00022989"/>
    </source>
</evidence>
<keyword evidence="4 5" id="KW-0472">Membrane</keyword>
<feature type="transmembrane region" description="Helical" evidence="5">
    <location>
        <begin position="20"/>
        <end position="41"/>
    </location>
</feature>
<feature type="transmembrane region" description="Helical" evidence="5">
    <location>
        <begin position="103"/>
        <end position="126"/>
    </location>
</feature>
<dbReference type="InterPro" id="IPR020846">
    <property type="entry name" value="MFS_dom"/>
</dbReference>
<evidence type="ECO:0000313" key="8">
    <source>
        <dbReference type="EMBL" id="RMB64238.1"/>
    </source>
</evidence>
<dbReference type="GO" id="GO:0005886">
    <property type="term" value="C:plasma membrane"/>
    <property type="evidence" value="ECO:0007669"/>
    <property type="project" value="UniProtKB-SubCell"/>
</dbReference>
<keyword evidence="3 5" id="KW-1133">Transmembrane helix</keyword>
<evidence type="ECO:0000256" key="4">
    <source>
        <dbReference type="ARBA" id="ARBA00023136"/>
    </source>
</evidence>
<dbReference type="EMBL" id="JAACBX020000001">
    <property type="protein sequence ID" value="MBM0243557.1"/>
    <property type="molecule type" value="Genomic_DNA"/>
</dbReference>
<feature type="transmembrane region" description="Helical" evidence="5">
    <location>
        <begin position="167"/>
        <end position="185"/>
    </location>
</feature>
<dbReference type="PANTHER" id="PTHR23531">
    <property type="entry name" value="QUINOLENE RESISTANCE PROTEIN NORA"/>
    <property type="match status" value="1"/>
</dbReference>
<dbReference type="AlphaFoldDB" id="A0A3M0GTD4"/>
<evidence type="ECO:0000313" key="10">
    <source>
        <dbReference type="Proteomes" id="UP001518680"/>
    </source>
</evidence>
<gene>
    <name evidence="8" type="ORF">D9543_00145</name>
    <name evidence="7" type="ORF">GWO63_004580</name>
</gene>
<protein>
    <submittedName>
        <fullName evidence="8">MFS transporter</fullName>
    </submittedName>
</protein>
<evidence type="ECO:0000313" key="7">
    <source>
        <dbReference type="EMBL" id="MBM0243557.1"/>
    </source>
</evidence>
<dbReference type="PANTHER" id="PTHR23531:SF1">
    <property type="entry name" value="QUINOLENE RESISTANCE PROTEIN NORA"/>
    <property type="match status" value="1"/>
</dbReference>
<dbReference type="Proteomes" id="UP001518680">
    <property type="component" value="Unassembled WGS sequence"/>
</dbReference>
<reference evidence="7 10" key="2">
    <citation type="submission" date="2021-01" db="EMBL/GenBank/DDBJ databases">
        <title>Complete genome sequences of Corynebacterium macginleyi strains isolated from infectious keratitis.</title>
        <authorList>
            <person name="Sagerfors S."/>
            <person name="Poehlein A."/>
            <person name="Soderquist B."/>
            <person name="Bruggemann H."/>
        </authorList>
    </citation>
    <scope>NUCLEOTIDE SEQUENCE [LARGE SCALE GENOMIC DNA]</scope>
    <source>
        <strain evidence="7 10">12T220</strain>
    </source>
</reference>
<dbReference type="InterPro" id="IPR036259">
    <property type="entry name" value="MFS_trans_sf"/>
</dbReference>
<feature type="transmembrane region" description="Helical" evidence="5">
    <location>
        <begin position="306"/>
        <end position="324"/>
    </location>
</feature>
<proteinExistence type="predicted"/>
<keyword evidence="2 5" id="KW-0812">Transmembrane</keyword>